<keyword evidence="1" id="KW-0596">Phosphopantetheine</keyword>
<dbReference type="SUPFAM" id="SSF47336">
    <property type="entry name" value="ACP-like"/>
    <property type="match status" value="1"/>
</dbReference>
<sequence>MSPAPRTRTRPAVSRQSGTDDLVSTEPSTDDLVSNESSTERNRSPMDARFTELLRPFLKHAGPEEIAITAGTDLRRLGVDSMQAIELLFRLEDTFGIELPDEDMNDATFATAGSLWRVVAAQLPDGDAGRVTA</sequence>
<gene>
    <name evidence="5" type="ORF">RM641_01565</name>
</gene>
<dbReference type="PROSITE" id="PS50075">
    <property type="entry name" value="CARRIER"/>
    <property type="match status" value="1"/>
</dbReference>
<evidence type="ECO:0000256" key="2">
    <source>
        <dbReference type="ARBA" id="ARBA00022553"/>
    </source>
</evidence>
<dbReference type="InterPro" id="IPR036736">
    <property type="entry name" value="ACP-like_sf"/>
</dbReference>
<feature type="region of interest" description="Disordered" evidence="3">
    <location>
        <begin position="1"/>
        <end position="47"/>
    </location>
</feature>
<reference evidence="6" key="1">
    <citation type="submission" date="2023-07" db="EMBL/GenBank/DDBJ databases">
        <title>30 novel species of actinomycetes from the DSMZ collection.</title>
        <authorList>
            <person name="Nouioui I."/>
        </authorList>
    </citation>
    <scope>NUCLEOTIDE SEQUENCE [LARGE SCALE GENOMIC DNA]</scope>
    <source>
        <strain evidence="6">DSM 41921</strain>
    </source>
</reference>
<protein>
    <submittedName>
        <fullName evidence="5">Phosphopantetheine-binding protein</fullName>
    </submittedName>
</protein>
<dbReference type="Gene3D" id="1.10.1200.10">
    <property type="entry name" value="ACP-like"/>
    <property type="match status" value="1"/>
</dbReference>
<dbReference type="PROSITE" id="PS00012">
    <property type="entry name" value="PHOSPHOPANTETHEINE"/>
    <property type="match status" value="1"/>
</dbReference>
<keyword evidence="2" id="KW-0597">Phosphoprotein</keyword>
<dbReference type="Pfam" id="PF00550">
    <property type="entry name" value="PP-binding"/>
    <property type="match status" value="1"/>
</dbReference>
<feature type="compositionally biased region" description="Basic and acidic residues" evidence="3">
    <location>
        <begin position="38"/>
        <end position="47"/>
    </location>
</feature>
<name>A0ABU2P5P0_9ACTN</name>
<dbReference type="EMBL" id="JAVREU010000001">
    <property type="protein sequence ID" value="MDT0386100.1"/>
    <property type="molecule type" value="Genomic_DNA"/>
</dbReference>
<comment type="caution">
    <text evidence="5">The sequence shown here is derived from an EMBL/GenBank/DDBJ whole genome shotgun (WGS) entry which is preliminary data.</text>
</comment>
<evidence type="ECO:0000256" key="3">
    <source>
        <dbReference type="SAM" id="MobiDB-lite"/>
    </source>
</evidence>
<feature type="domain" description="Carrier" evidence="4">
    <location>
        <begin position="44"/>
        <end position="123"/>
    </location>
</feature>
<evidence type="ECO:0000259" key="4">
    <source>
        <dbReference type="PROSITE" id="PS50075"/>
    </source>
</evidence>
<proteinExistence type="predicted"/>
<evidence type="ECO:0000313" key="5">
    <source>
        <dbReference type="EMBL" id="MDT0386100.1"/>
    </source>
</evidence>
<keyword evidence="6" id="KW-1185">Reference proteome</keyword>
<accession>A0ABU2P5P0</accession>
<dbReference type="RefSeq" id="WP_311678304.1">
    <property type="nucleotide sequence ID" value="NZ_JAVREU010000001.1"/>
</dbReference>
<evidence type="ECO:0000313" key="6">
    <source>
        <dbReference type="Proteomes" id="UP001183586"/>
    </source>
</evidence>
<dbReference type="InterPro" id="IPR020806">
    <property type="entry name" value="PKS_PP-bd"/>
</dbReference>
<dbReference type="SMART" id="SM00823">
    <property type="entry name" value="PKS_PP"/>
    <property type="match status" value="1"/>
</dbReference>
<evidence type="ECO:0000256" key="1">
    <source>
        <dbReference type="ARBA" id="ARBA00022450"/>
    </source>
</evidence>
<organism evidence="5 6">
    <name type="scientific">Streptomyces dubilierae</name>
    <dbReference type="NCBI Taxonomy" id="3075533"/>
    <lineage>
        <taxon>Bacteria</taxon>
        <taxon>Bacillati</taxon>
        <taxon>Actinomycetota</taxon>
        <taxon>Actinomycetes</taxon>
        <taxon>Kitasatosporales</taxon>
        <taxon>Streptomycetaceae</taxon>
        <taxon>Streptomyces</taxon>
    </lineage>
</organism>
<dbReference type="Proteomes" id="UP001183586">
    <property type="component" value="Unassembled WGS sequence"/>
</dbReference>
<dbReference type="InterPro" id="IPR006162">
    <property type="entry name" value="Ppantetheine_attach_site"/>
</dbReference>
<dbReference type="InterPro" id="IPR009081">
    <property type="entry name" value="PP-bd_ACP"/>
</dbReference>
<feature type="compositionally biased region" description="Polar residues" evidence="3">
    <location>
        <begin position="25"/>
        <end position="37"/>
    </location>
</feature>